<dbReference type="AlphaFoldDB" id="A0A0F9RP27"/>
<comment type="caution">
    <text evidence="2">The sequence shown here is derived from an EMBL/GenBank/DDBJ whole genome shotgun (WGS) entry which is preliminary data.</text>
</comment>
<protein>
    <submittedName>
        <fullName evidence="2">Uncharacterized protein</fullName>
    </submittedName>
</protein>
<evidence type="ECO:0000256" key="1">
    <source>
        <dbReference type="SAM" id="MobiDB-lite"/>
    </source>
</evidence>
<sequence>MLMRQLATEHPGEEDMDQWDVNATTAPIQDYWDGMLMRPATRLYWMGLPGLLGC</sequence>
<reference evidence="2" key="1">
    <citation type="journal article" date="2015" name="Nature">
        <title>Complex archaea that bridge the gap between prokaryotes and eukaryotes.</title>
        <authorList>
            <person name="Spang A."/>
            <person name="Saw J.H."/>
            <person name="Jorgensen S.L."/>
            <person name="Zaremba-Niedzwiedzka K."/>
            <person name="Martijn J."/>
            <person name="Lind A.E."/>
            <person name="van Eijk R."/>
            <person name="Schleper C."/>
            <person name="Guy L."/>
            <person name="Ettema T.J."/>
        </authorList>
    </citation>
    <scope>NUCLEOTIDE SEQUENCE</scope>
</reference>
<name>A0A0F9RP27_9ZZZZ</name>
<evidence type="ECO:0000313" key="2">
    <source>
        <dbReference type="EMBL" id="KKN51592.1"/>
    </source>
</evidence>
<accession>A0A0F9RP27</accession>
<organism evidence="2">
    <name type="scientific">marine sediment metagenome</name>
    <dbReference type="NCBI Taxonomy" id="412755"/>
    <lineage>
        <taxon>unclassified sequences</taxon>
        <taxon>metagenomes</taxon>
        <taxon>ecological metagenomes</taxon>
    </lineage>
</organism>
<gene>
    <name evidence="2" type="ORF">LCGC14_0621340</name>
</gene>
<feature type="region of interest" description="Disordered" evidence="1">
    <location>
        <begin position="1"/>
        <end position="20"/>
    </location>
</feature>
<proteinExistence type="predicted"/>
<dbReference type="EMBL" id="LAZR01001057">
    <property type="protein sequence ID" value="KKN51592.1"/>
    <property type="molecule type" value="Genomic_DNA"/>
</dbReference>